<dbReference type="InterPro" id="IPR009000">
    <property type="entry name" value="Transl_B-barrel_sf"/>
</dbReference>
<dbReference type="PANTHER" id="PTHR11229:SF16">
    <property type="entry name" value="LARGE RIBOSOMAL SUBUNIT PROTEIN UL3C"/>
    <property type="match status" value="1"/>
</dbReference>
<dbReference type="AlphaFoldDB" id="A0A1J4RM37"/>
<gene>
    <name evidence="8" type="ORF">AUJ59_04595</name>
</gene>
<dbReference type="Proteomes" id="UP000183144">
    <property type="component" value="Unassembled WGS sequence"/>
</dbReference>
<evidence type="ECO:0000313" key="9">
    <source>
        <dbReference type="Proteomes" id="UP000183144"/>
    </source>
</evidence>
<evidence type="ECO:0000256" key="4">
    <source>
        <dbReference type="ARBA" id="ARBA00022980"/>
    </source>
</evidence>
<dbReference type="PANTHER" id="PTHR11229">
    <property type="entry name" value="50S RIBOSOMAL PROTEIN L3"/>
    <property type="match status" value="1"/>
</dbReference>
<comment type="caution">
    <text evidence="8">The sequence shown here is derived from an EMBL/GenBank/DDBJ whole genome shotgun (WGS) entry which is preliminary data.</text>
</comment>
<sequence length="181" mass="19728">MMNTFFVYKINSGAVFGDQGRRQTVTYLKAGPLTVKRTMPNIIVCELPRKQLKELKAPNPADFKPGDKIKAADILQAGDLVKVSGLSKGRGFAGVMKRYGFHGVGGRTHGQSDRQRHPGSIGMRTTPGRLWKGKRMAGHYGVETMTIKNLKVVSFDETTNILTVAGTVPGSRNGLLTLTKI</sequence>
<dbReference type="NCBIfam" id="TIGR03625">
    <property type="entry name" value="L3_bact"/>
    <property type="match status" value="1"/>
</dbReference>
<reference evidence="8 9" key="1">
    <citation type="journal article" date="2016" name="Environ. Microbiol.">
        <title>Genomic resolution of a cold subsurface aquifer community provides metabolic insights for novel microbes adapted to high CO concentrations.</title>
        <authorList>
            <person name="Probst A.J."/>
            <person name="Castelle C.J."/>
            <person name="Singh A."/>
            <person name="Brown C.T."/>
            <person name="Anantharaman K."/>
            <person name="Sharon I."/>
            <person name="Hug L.A."/>
            <person name="Burstein D."/>
            <person name="Emerson J.B."/>
            <person name="Thomas B.C."/>
            <person name="Banfield J.F."/>
        </authorList>
    </citation>
    <scope>NUCLEOTIDE SEQUENCE [LARGE SCALE GENOMIC DNA]</scope>
    <source>
        <strain evidence="8">CG1_02_47_37</strain>
    </source>
</reference>
<proteinExistence type="inferred from homology"/>
<evidence type="ECO:0000256" key="6">
    <source>
        <dbReference type="NCBIfam" id="TIGR03625"/>
    </source>
</evidence>
<dbReference type="STRING" id="1805034.AUJ59_04595"/>
<evidence type="ECO:0000256" key="7">
    <source>
        <dbReference type="SAM" id="MobiDB-lite"/>
    </source>
</evidence>
<dbReference type="InterPro" id="IPR000597">
    <property type="entry name" value="Ribosomal_uL3"/>
</dbReference>
<protein>
    <recommendedName>
        <fullName evidence="6">50S ribosomal protein L3</fullName>
    </recommendedName>
</protein>
<name>A0A1J4RM37_9BACT</name>
<keyword evidence="3" id="KW-0694">RNA-binding</keyword>
<dbReference type="Pfam" id="PF00297">
    <property type="entry name" value="Ribosomal_L3"/>
    <property type="match status" value="1"/>
</dbReference>
<dbReference type="GO" id="GO:0019843">
    <property type="term" value="F:rRNA binding"/>
    <property type="evidence" value="ECO:0007669"/>
    <property type="project" value="UniProtKB-KW"/>
</dbReference>
<dbReference type="GO" id="GO:0022625">
    <property type="term" value="C:cytosolic large ribosomal subunit"/>
    <property type="evidence" value="ECO:0007669"/>
    <property type="project" value="TreeGrafter"/>
</dbReference>
<evidence type="ECO:0000256" key="3">
    <source>
        <dbReference type="ARBA" id="ARBA00022884"/>
    </source>
</evidence>
<keyword evidence="2" id="KW-0699">rRNA-binding</keyword>
<evidence type="ECO:0000256" key="1">
    <source>
        <dbReference type="ARBA" id="ARBA00006540"/>
    </source>
</evidence>
<keyword evidence="4 8" id="KW-0689">Ribosomal protein</keyword>
<dbReference type="SUPFAM" id="SSF50447">
    <property type="entry name" value="Translation proteins"/>
    <property type="match status" value="1"/>
</dbReference>
<dbReference type="GO" id="GO:0003735">
    <property type="term" value="F:structural constituent of ribosome"/>
    <property type="evidence" value="ECO:0007669"/>
    <property type="project" value="UniProtKB-UniRule"/>
</dbReference>
<dbReference type="InterPro" id="IPR019927">
    <property type="entry name" value="Ribosomal_uL3_bac/org-type"/>
</dbReference>
<comment type="similarity">
    <text evidence="1">Belongs to the universal ribosomal protein uL3 family.</text>
</comment>
<accession>A0A1J4RM37</accession>
<evidence type="ECO:0000313" key="8">
    <source>
        <dbReference type="EMBL" id="OIN88112.1"/>
    </source>
</evidence>
<organism evidence="8 9">
    <name type="scientific">Candidatus Beckwithbacteria bacterium CG1_02_47_37</name>
    <dbReference type="NCBI Taxonomy" id="1805034"/>
    <lineage>
        <taxon>Bacteria</taxon>
        <taxon>Candidatus Beckwithiibacteriota</taxon>
    </lineage>
</organism>
<dbReference type="FunFam" id="2.40.30.10:FF:000004">
    <property type="entry name" value="50S ribosomal protein L3"/>
    <property type="match status" value="1"/>
</dbReference>
<feature type="region of interest" description="Disordered" evidence="7">
    <location>
        <begin position="104"/>
        <end position="125"/>
    </location>
</feature>
<dbReference type="EMBL" id="MNUI01000084">
    <property type="protein sequence ID" value="OIN88112.1"/>
    <property type="molecule type" value="Genomic_DNA"/>
</dbReference>
<dbReference type="GO" id="GO:0006412">
    <property type="term" value="P:translation"/>
    <property type="evidence" value="ECO:0007669"/>
    <property type="project" value="UniProtKB-UniRule"/>
</dbReference>
<keyword evidence="5" id="KW-0687">Ribonucleoprotein</keyword>
<dbReference type="Gene3D" id="2.40.30.10">
    <property type="entry name" value="Translation factors"/>
    <property type="match status" value="1"/>
</dbReference>
<evidence type="ECO:0000256" key="2">
    <source>
        <dbReference type="ARBA" id="ARBA00022730"/>
    </source>
</evidence>
<evidence type="ECO:0000256" key="5">
    <source>
        <dbReference type="ARBA" id="ARBA00023274"/>
    </source>
</evidence>